<dbReference type="PANTHER" id="PTHR34980">
    <property type="entry name" value="INNER MEMBRANE PROTEIN-RELATED-RELATED"/>
    <property type="match status" value="1"/>
</dbReference>
<reference evidence="3" key="1">
    <citation type="submission" date="2016-10" db="EMBL/GenBank/DDBJ databases">
        <authorList>
            <person name="Varghese N."/>
            <person name="Submissions S."/>
        </authorList>
    </citation>
    <scope>NUCLEOTIDE SEQUENCE [LARGE SCALE GENOMIC DNA]</scope>
    <source>
        <strain evidence="3">XJ109</strain>
    </source>
</reference>
<gene>
    <name evidence="2" type="ORF">SAMN05421738_1052</name>
</gene>
<sequence length="146" mass="16859">MIDWYKKVVQENYANFTGRARRSEYWYFVLCNFIITMVLYIPMIFSIGINKDSDSPGFLFYLAYALLMIYSLAVFIPSLAVTVRRLHDVGKSGWFYLIGLIPLVGPIILLVWFATDGQPGTNQWGVNPKEESNFIDEIGKEIEDRL</sequence>
<keyword evidence="3" id="KW-1185">Reference proteome</keyword>
<dbReference type="InterPro" id="IPR008523">
    <property type="entry name" value="DUF805"/>
</dbReference>
<protein>
    <submittedName>
        <fullName evidence="2">Uncharacterized membrane protein YhaH, DUF805 family</fullName>
    </submittedName>
</protein>
<dbReference type="Pfam" id="PF05656">
    <property type="entry name" value="DUF805"/>
    <property type="match status" value="1"/>
</dbReference>
<evidence type="ECO:0000313" key="2">
    <source>
        <dbReference type="EMBL" id="SFM97534.1"/>
    </source>
</evidence>
<keyword evidence="1" id="KW-0472">Membrane</keyword>
<dbReference type="RefSeq" id="WP_177190261.1">
    <property type="nucleotide sequence ID" value="NZ_FOUZ01000005.1"/>
</dbReference>
<dbReference type="AlphaFoldDB" id="A0A1I4V8N9"/>
<feature type="transmembrane region" description="Helical" evidence="1">
    <location>
        <begin position="61"/>
        <end position="82"/>
    </location>
</feature>
<dbReference type="Proteomes" id="UP000199149">
    <property type="component" value="Unassembled WGS sequence"/>
</dbReference>
<dbReference type="EMBL" id="FOUZ01000005">
    <property type="protein sequence ID" value="SFM97534.1"/>
    <property type="molecule type" value="Genomic_DNA"/>
</dbReference>
<organism evidence="2 3">
    <name type="scientific">Algoriella xinjiangensis</name>
    <dbReference type="NCBI Taxonomy" id="684065"/>
    <lineage>
        <taxon>Bacteria</taxon>
        <taxon>Pseudomonadati</taxon>
        <taxon>Bacteroidota</taxon>
        <taxon>Flavobacteriia</taxon>
        <taxon>Flavobacteriales</taxon>
        <taxon>Weeksellaceae</taxon>
        <taxon>Algoriella</taxon>
    </lineage>
</organism>
<proteinExistence type="predicted"/>
<dbReference type="GO" id="GO:0005886">
    <property type="term" value="C:plasma membrane"/>
    <property type="evidence" value="ECO:0007669"/>
    <property type="project" value="TreeGrafter"/>
</dbReference>
<keyword evidence="1" id="KW-0812">Transmembrane</keyword>
<dbReference type="STRING" id="684065.SAMN05421738_1052"/>
<evidence type="ECO:0000313" key="3">
    <source>
        <dbReference type="Proteomes" id="UP000199149"/>
    </source>
</evidence>
<feature type="transmembrane region" description="Helical" evidence="1">
    <location>
        <begin position="25"/>
        <end position="49"/>
    </location>
</feature>
<evidence type="ECO:0000256" key="1">
    <source>
        <dbReference type="SAM" id="Phobius"/>
    </source>
</evidence>
<accession>A0A1I4V8N9</accession>
<feature type="transmembrane region" description="Helical" evidence="1">
    <location>
        <begin position="94"/>
        <end position="114"/>
    </location>
</feature>
<name>A0A1I4V8N9_9FLAO</name>
<keyword evidence="1" id="KW-1133">Transmembrane helix</keyword>
<dbReference type="PANTHER" id="PTHR34980:SF2">
    <property type="entry name" value="INNER MEMBRANE PROTEIN YHAH-RELATED"/>
    <property type="match status" value="1"/>
</dbReference>